<dbReference type="Proteomes" id="UP000799324">
    <property type="component" value="Unassembled WGS sequence"/>
</dbReference>
<reference evidence="1" key="1">
    <citation type="journal article" date="2020" name="Stud. Mycol.">
        <title>101 Dothideomycetes genomes: a test case for predicting lifestyles and emergence of pathogens.</title>
        <authorList>
            <person name="Haridas S."/>
            <person name="Albert R."/>
            <person name="Binder M."/>
            <person name="Bloem J."/>
            <person name="Labutti K."/>
            <person name="Salamov A."/>
            <person name="Andreopoulos B."/>
            <person name="Baker S."/>
            <person name="Barry K."/>
            <person name="Bills G."/>
            <person name="Bluhm B."/>
            <person name="Cannon C."/>
            <person name="Castanera R."/>
            <person name="Culley D."/>
            <person name="Daum C."/>
            <person name="Ezra D."/>
            <person name="Gonzalez J."/>
            <person name="Henrissat B."/>
            <person name="Kuo A."/>
            <person name="Liang C."/>
            <person name="Lipzen A."/>
            <person name="Lutzoni F."/>
            <person name="Magnuson J."/>
            <person name="Mondo S."/>
            <person name="Nolan M."/>
            <person name="Ohm R."/>
            <person name="Pangilinan J."/>
            <person name="Park H.-J."/>
            <person name="Ramirez L."/>
            <person name="Alfaro M."/>
            <person name="Sun H."/>
            <person name="Tritt A."/>
            <person name="Yoshinaga Y."/>
            <person name="Zwiers L.-H."/>
            <person name="Turgeon B."/>
            <person name="Goodwin S."/>
            <person name="Spatafora J."/>
            <person name="Crous P."/>
            <person name="Grigoriev I."/>
        </authorList>
    </citation>
    <scope>NUCLEOTIDE SEQUENCE</scope>
    <source>
        <strain evidence="1">CBS 122681</strain>
    </source>
</reference>
<dbReference type="AlphaFoldDB" id="A0A6A6TJB2"/>
<proteinExistence type="predicted"/>
<organism evidence="1 2">
    <name type="scientific">Lophiostoma macrostomum CBS 122681</name>
    <dbReference type="NCBI Taxonomy" id="1314788"/>
    <lineage>
        <taxon>Eukaryota</taxon>
        <taxon>Fungi</taxon>
        <taxon>Dikarya</taxon>
        <taxon>Ascomycota</taxon>
        <taxon>Pezizomycotina</taxon>
        <taxon>Dothideomycetes</taxon>
        <taxon>Pleosporomycetidae</taxon>
        <taxon>Pleosporales</taxon>
        <taxon>Lophiostomataceae</taxon>
        <taxon>Lophiostoma</taxon>
    </lineage>
</organism>
<gene>
    <name evidence="1" type="ORF">K491DRAFT_713064</name>
</gene>
<dbReference type="EMBL" id="MU004310">
    <property type="protein sequence ID" value="KAF2659053.1"/>
    <property type="molecule type" value="Genomic_DNA"/>
</dbReference>
<keyword evidence="2" id="KW-1185">Reference proteome</keyword>
<accession>A0A6A6TJB2</accession>
<sequence>MRRYCSSTCQQNDRNGAHKHHCAFSSRVSRLLASASSQNYFCSFADILTLCPDKGNFGLVFLDRIVYVKVFRPWSRQTHSFFGPFLDRNVTVERESVTVKNVLRILEEEGCFLAKNPGLWNTFLKHNPIYTFEKLRVPVPGGKGKGKDKGRIMELSVVVQDSLDAVKLLRQTQGPRPPQSGKEGLGSLKVQSTFAVHTITPLRKYKPSELPHPTASMEAVDVQVHATFASAAQANRCAKDLVLKWEREEFPDGLAVCNVLVEPRYEGGNYGFVGDAERVVRRIVKVVENETV</sequence>
<evidence type="ECO:0000313" key="2">
    <source>
        <dbReference type="Proteomes" id="UP000799324"/>
    </source>
</evidence>
<evidence type="ECO:0000313" key="1">
    <source>
        <dbReference type="EMBL" id="KAF2659053.1"/>
    </source>
</evidence>
<name>A0A6A6TJB2_9PLEO</name>
<protein>
    <submittedName>
        <fullName evidence="1">Uncharacterized protein</fullName>
    </submittedName>
</protein>